<dbReference type="RefSeq" id="WP_109188986.1">
    <property type="nucleotide sequence ID" value="NZ_BMYA01000003.1"/>
</dbReference>
<feature type="transmembrane region" description="Helical" evidence="1">
    <location>
        <begin position="428"/>
        <end position="446"/>
    </location>
</feature>
<reference evidence="5" key="1">
    <citation type="submission" date="2018-05" db="EMBL/GenBank/DDBJ databases">
        <title>Ignatzschineria dubaiensis sp. nov., isolated from necrotic foot tissues of dromedaries (Camelus dromedarius) and associated maggots in Dubai, United Arab Emirates.</title>
        <authorList>
            <person name="Tsang C.C."/>
            <person name="Tang J.Y.M."/>
            <person name="Fong J.Y.H."/>
            <person name="Kinne J."/>
            <person name="Lee H.H."/>
            <person name="Joseph M."/>
            <person name="Jose S."/>
            <person name="Schuster R.K."/>
            <person name="Tang Y."/>
            <person name="Sivakumar S."/>
            <person name="Chen J.H.K."/>
            <person name="Teng J.L.L."/>
            <person name="Lau S.K.P."/>
            <person name="Wernery U."/>
            <person name="Woo P.C.Y."/>
        </authorList>
    </citation>
    <scope>NUCLEOTIDE SEQUENCE [LARGE SCALE GENOMIC DNA]</scope>
    <source>
        <strain evidence="5">KCTC 22644</strain>
    </source>
</reference>
<feature type="transmembrane region" description="Helical" evidence="1">
    <location>
        <begin position="458"/>
        <end position="478"/>
    </location>
</feature>
<dbReference type="AlphaFoldDB" id="A0A2U2AEJ4"/>
<dbReference type="InterPro" id="IPR025840">
    <property type="entry name" value="7TM_transglut"/>
</dbReference>
<feature type="transmembrane region" description="Helical" evidence="1">
    <location>
        <begin position="6"/>
        <end position="25"/>
    </location>
</feature>
<evidence type="ECO:0000313" key="5">
    <source>
        <dbReference type="Proteomes" id="UP000245020"/>
    </source>
</evidence>
<name>A0A2U2AEJ4_9GAMM</name>
<dbReference type="EMBL" id="QEWQ01000003">
    <property type="protein sequence ID" value="PWD81081.1"/>
    <property type="molecule type" value="Genomic_DNA"/>
</dbReference>
<dbReference type="OrthoDB" id="253840at2"/>
<evidence type="ECO:0000259" key="3">
    <source>
        <dbReference type="Pfam" id="PF14402"/>
    </source>
</evidence>
<dbReference type="InterPro" id="IPR025838">
    <property type="entry name" value="Transglut_i_TM"/>
</dbReference>
<accession>A0A2U2AEJ4</accession>
<keyword evidence="1" id="KW-1133">Transmembrane helix</keyword>
<comment type="caution">
    <text evidence="4">The sequence shown here is derived from an EMBL/GenBank/DDBJ whole genome shotgun (WGS) entry which is preliminary data.</text>
</comment>
<keyword evidence="1" id="KW-0812">Transmembrane</keyword>
<dbReference type="Proteomes" id="UP000245020">
    <property type="component" value="Unassembled WGS sequence"/>
</dbReference>
<evidence type="ECO:0000256" key="1">
    <source>
        <dbReference type="SAM" id="Phobius"/>
    </source>
</evidence>
<feature type="domain" description="Inactive transglutaminase fused to 7 transmembrane helices" evidence="2">
    <location>
        <begin position="25"/>
        <end position="188"/>
    </location>
</feature>
<keyword evidence="1" id="KW-0472">Membrane</keyword>
<feature type="transmembrane region" description="Helical" evidence="1">
    <location>
        <begin position="329"/>
        <end position="351"/>
    </location>
</feature>
<organism evidence="4 5">
    <name type="scientific">Ignatzschineria ureiclastica</name>
    <dbReference type="NCBI Taxonomy" id="472582"/>
    <lineage>
        <taxon>Bacteria</taxon>
        <taxon>Pseudomonadati</taxon>
        <taxon>Pseudomonadota</taxon>
        <taxon>Gammaproteobacteria</taxon>
        <taxon>Cardiobacteriales</taxon>
        <taxon>Ignatzschineriaceae</taxon>
        <taxon>Ignatzschineria</taxon>
    </lineage>
</organism>
<dbReference type="Pfam" id="PF14400">
    <property type="entry name" value="Transglut_i_TM"/>
    <property type="match status" value="1"/>
</dbReference>
<evidence type="ECO:0000259" key="2">
    <source>
        <dbReference type="Pfam" id="PF14400"/>
    </source>
</evidence>
<sequence length="527" mass="59270">MRSVNLHLKVLIFLLLAIGIGSIVYERYVLQIPFTDREVENLWTIDAKITYDVPRESAVSVQFYLPTDYNQYSPYSESLIADKQYGQTFETDEYGNKVAHYSVRRTKGQETIYYRLALSPNFGGSDKTEAKKGPIYREPIAIDGAEQLAADALVKDIRATSSNTMSFISEAIQRVNDPDNSNAKLLLKGDDSIKNRYAVVELLLSQAHIPVQRVNTIELKPSVNQQPEIWLRSYIETSSKDKETNKNVTTGKWYYFNLENGAIGLPKNTMIWWIGDNPLLEVTNGSKAKVSFSITDKELTAISLAQANNAESSDFLAYSLYSLPISAQFGYELMMMIPFGVLVILLVRNVVGIQTLGTFTPVLIALAFRETGLGFGIIFFSIIIAMGLLVRSYLEHLKLQMLSRLSVVLTFVILMIATLSIFSNKMGFSQGLAIGLFPMVILTMTIERLSITWEERGAGNVLKISIGTLVAASLAYLLMDIPEFVYFVFTFPGILLILAAFMLMMGRYRGYRLTELKRFKAMLKEEK</sequence>
<feature type="transmembrane region" description="Helical" evidence="1">
    <location>
        <begin position="402"/>
        <end position="422"/>
    </location>
</feature>
<dbReference type="Pfam" id="PF14402">
    <property type="entry name" value="7TM_transglut"/>
    <property type="match status" value="1"/>
</dbReference>
<evidence type="ECO:0000313" key="4">
    <source>
        <dbReference type="EMBL" id="PWD81081.1"/>
    </source>
</evidence>
<feature type="transmembrane region" description="Helical" evidence="1">
    <location>
        <begin position="484"/>
        <end position="504"/>
    </location>
</feature>
<feature type="transmembrane region" description="Helical" evidence="1">
    <location>
        <begin position="371"/>
        <end position="390"/>
    </location>
</feature>
<proteinExistence type="predicted"/>
<feature type="domain" description="7 transmembrane helices usually fused to an inactive transglutaminase" evidence="3">
    <location>
        <begin position="278"/>
        <end position="522"/>
    </location>
</feature>
<gene>
    <name evidence="4" type="ORF">DC083_04045</name>
</gene>
<keyword evidence="5" id="KW-1185">Reference proteome</keyword>
<protein>
    <recommendedName>
        <fullName evidence="6">Inactive transglutaminase fused to 7 transmembrane helices</fullName>
    </recommendedName>
</protein>
<evidence type="ECO:0008006" key="6">
    <source>
        <dbReference type="Google" id="ProtNLM"/>
    </source>
</evidence>